<feature type="signal peptide" evidence="1">
    <location>
        <begin position="1"/>
        <end position="21"/>
    </location>
</feature>
<dbReference type="AlphaFoldDB" id="A0A2U1CMZ8"/>
<keyword evidence="3" id="KW-1185">Reference proteome</keyword>
<keyword evidence="1" id="KW-0732">Signal</keyword>
<evidence type="ECO:0000256" key="1">
    <source>
        <dbReference type="SAM" id="SignalP"/>
    </source>
</evidence>
<name>A0A2U1CMZ8_9BURK</name>
<sequence>MRGVHASVFGLAMALSGSVFAANYDLPDNIPQRKPGLWEMVQTGTVGPNKLRSIKRYCLDAKADRALYELELLRNELTVVYSDIHCRPPRFTMEGNVLTGDMICRTNSLTDHQDAGQDYHWKVAFDGDTRATFEQEATPVDVMLLLDVDLVENQKWVGECPAGMQPGDYIDEGFHYNSDADPDEGRKDNIYESSRVVGKMLNEGKEINKRLGAM</sequence>
<accession>A0A2U1CMZ8</accession>
<proteinExistence type="predicted"/>
<evidence type="ECO:0000313" key="3">
    <source>
        <dbReference type="Proteomes" id="UP000246145"/>
    </source>
</evidence>
<protein>
    <recommendedName>
        <fullName evidence="4">DUF3617 family protein</fullName>
    </recommendedName>
</protein>
<dbReference type="RefSeq" id="WP_118984233.1">
    <property type="nucleotide sequence ID" value="NZ_JACCEX010000002.1"/>
</dbReference>
<evidence type="ECO:0008006" key="4">
    <source>
        <dbReference type="Google" id="ProtNLM"/>
    </source>
</evidence>
<dbReference type="EMBL" id="QEKO01000002">
    <property type="protein sequence ID" value="PVY62327.1"/>
    <property type="molecule type" value="Genomic_DNA"/>
</dbReference>
<gene>
    <name evidence="2" type="ORF">C7440_1820</name>
</gene>
<dbReference type="Proteomes" id="UP000246145">
    <property type="component" value="Unassembled WGS sequence"/>
</dbReference>
<evidence type="ECO:0000313" key="2">
    <source>
        <dbReference type="EMBL" id="PVY62327.1"/>
    </source>
</evidence>
<feature type="chain" id="PRO_5015489924" description="DUF3617 family protein" evidence="1">
    <location>
        <begin position="22"/>
        <end position="214"/>
    </location>
</feature>
<comment type="caution">
    <text evidence="2">The sequence shown here is derived from an EMBL/GenBank/DDBJ whole genome shotgun (WGS) entry which is preliminary data.</text>
</comment>
<dbReference type="Pfam" id="PF12276">
    <property type="entry name" value="DUF3617"/>
    <property type="match status" value="1"/>
</dbReference>
<dbReference type="InterPro" id="IPR022061">
    <property type="entry name" value="DUF3617"/>
</dbReference>
<dbReference type="OrthoDB" id="9181580at2"/>
<dbReference type="STRING" id="1231391.GCA_000308195_00526"/>
<reference evidence="2 3" key="1">
    <citation type="submission" date="2018-04" db="EMBL/GenBank/DDBJ databases">
        <title>Genomic Encyclopedia of Type Strains, Phase IV (KMG-IV): sequencing the most valuable type-strain genomes for metagenomic binning, comparative biology and taxonomic classification.</title>
        <authorList>
            <person name="Goeker M."/>
        </authorList>
    </citation>
    <scope>NUCLEOTIDE SEQUENCE [LARGE SCALE GENOMIC DNA]</scope>
    <source>
        <strain evidence="2 3">DSM 10065</strain>
    </source>
</reference>
<organism evidence="2 3">
    <name type="scientific">Pusillimonas noertemannii</name>
    <dbReference type="NCBI Taxonomy" id="305977"/>
    <lineage>
        <taxon>Bacteria</taxon>
        <taxon>Pseudomonadati</taxon>
        <taxon>Pseudomonadota</taxon>
        <taxon>Betaproteobacteria</taxon>
        <taxon>Burkholderiales</taxon>
        <taxon>Alcaligenaceae</taxon>
        <taxon>Pusillimonas</taxon>
    </lineage>
</organism>